<sequence>MKKIILAIISLIVFSTVSYSQTCPDKLKVGSSWEVTSYNKKGKKTGKSIATVKEIKQEDGKKIYITETLAYDKKDKLEKGDPLEFKFVCQDGKFYMDVNALAGEINAAFDKNKETKDVSIDIEQYPAELPINDTPAGASLEDAFIKFTTTHDNSLLPPMETKCTLTNRKVLAIEEVETPAGTYKCHKISCDVIMKTSFLTFKSKVIDWYYDGSLPIRTEVYNKKGKLLFYNVLTAVNY</sequence>
<evidence type="ECO:0000313" key="3">
    <source>
        <dbReference type="EMBL" id="PVX52035.1"/>
    </source>
</evidence>
<dbReference type="Pfam" id="PF21347">
    <property type="entry name" value="DUF3108_like"/>
    <property type="match status" value="1"/>
</dbReference>
<evidence type="ECO:0000259" key="2">
    <source>
        <dbReference type="Pfam" id="PF21347"/>
    </source>
</evidence>
<evidence type="ECO:0000313" key="4">
    <source>
        <dbReference type="Proteomes" id="UP000251835"/>
    </source>
</evidence>
<dbReference type="RefSeq" id="WP_116495597.1">
    <property type="nucleotide sequence ID" value="NZ_QENZ01000003.1"/>
</dbReference>
<organism evidence="3 4">
    <name type="scientific">Balneicella halophila</name>
    <dbReference type="NCBI Taxonomy" id="1537566"/>
    <lineage>
        <taxon>Bacteria</taxon>
        <taxon>Pseudomonadati</taxon>
        <taxon>Bacteroidota</taxon>
        <taxon>Bacteroidia</taxon>
        <taxon>Bacteroidales</taxon>
        <taxon>Balneicellaceae</taxon>
        <taxon>Balneicella</taxon>
    </lineage>
</organism>
<dbReference type="InterPro" id="IPR049279">
    <property type="entry name" value="DUF3108-like"/>
</dbReference>
<protein>
    <recommendedName>
        <fullName evidence="2">DUF3108 domain-containing protein</fullName>
    </recommendedName>
</protein>
<feature type="chain" id="PRO_5029631867" description="DUF3108 domain-containing protein" evidence="1">
    <location>
        <begin position="21"/>
        <end position="238"/>
    </location>
</feature>
<keyword evidence="1" id="KW-0732">Signal</keyword>
<dbReference type="OrthoDB" id="665223at2"/>
<feature type="signal peptide" evidence="1">
    <location>
        <begin position="1"/>
        <end position="20"/>
    </location>
</feature>
<dbReference type="EMBL" id="QENZ01000003">
    <property type="protein sequence ID" value="PVX52035.1"/>
    <property type="molecule type" value="Genomic_DNA"/>
</dbReference>
<accession>A0A7L4UQI1</accession>
<proteinExistence type="predicted"/>
<name>A0A7L4UQI1_BALHA</name>
<gene>
    <name evidence="3" type="ORF">C7377_0330</name>
</gene>
<keyword evidence="4" id="KW-1185">Reference proteome</keyword>
<feature type="domain" description="DUF3108" evidence="2">
    <location>
        <begin position="29"/>
        <end position="233"/>
    </location>
</feature>
<dbReference type="Gene3D" id="2.40.360.20">
    <property type="match status" value="1"/>
</dbReference>
<dbReference type="AlphaFoldDB" id="A0A7L4UQI1"/>
<dbReference type="Proteomes" id="UP000251835">
    <property type="component" value="Unassembled WGS sequence"/>
</dbReference>
<comment type="caution">
    <text evidence="3">The sequence shown here is derived from an EMBL/GenBank/DDBJ whole genome shotgun (WGS) entry which is preliminary data.</text>
</comment>
<evidence type="ECO:0000256" key="1">
    <source>
        <dbReference type="SAM" id="SignalP"/>
    </source>
</evidence>
<reference evidence="3 4" key="1">
    <citation type="submission" date="2018-05" db="EMBL/GenBank/DDBJ databases">
        <title>Genomic Encyclopedia of Type Strains, Phase IV (KMG-IV): sequencing the most valuable type-strain genomes for metagenomic binning, comparative biology and taxonomic classification.</title>
        <authorList>
            <person name="Goeker M."/>
        </authorList>
    </citation>
    <scope>NUCLEOTIDE SEQUENCE [LARGE SCALE GENOMIC DNA]</scope>
    <source>
        <strain evidence="3 4">DSM 28579</strain>
    </source>
</reference>